<evidence type="ECO:0000313" key="1">
    <source>
        <dbReference type="EMBL" id="RFB00011.1"/>
    </source>
</evidence>
<gene>
    <name evidence="1" type="ORF">CGL52_02270</name>
</gene>
<dbReference type="OrthoDB" id="29753at2157"/>
<accession>A0A371R677</accession>
<reference evidence="1 2" key="1">
    <citation type="submission" date="2017-07" db="EMBL/GenBank/DDBJ databases">
        <title>Draft genome sequence of aerobic hyperthermophilic archaea, Pyrobaculum aerophilum YKB31 and YKB32.</title>
        <authorList>
            <person name="Mochizuki T."/>
            <person name="Berliner A.J."/>
            <person name="Yoshida-Takashima Y."/>
            <person name="Takaki Y."/>
            <person name="Nunoura T."/>
            <person name="Takai K."/>
        </authorList>
    </citation>
    <scope>NUCLEOTIDE SEQUENCE [LARGE SCALE GENOMIC DNA]</scope>
    <source>
        <strain evidence="1 2">YKB32</strain>
    </source>
</reference>
<organism evidence="1 2">
    <name type="scientific">Pyrobaculum aerophilum</name>
    <dbReference type="NCBI Taxonomy" id="13773"/>
    <lineage>
        <taxon>Archaea</taxon>
        <taxon>Thermoproteota</taxon>
        <taxon>Thermoprotei</taxon>
        <taxon>Thermoproteales</taxon>
        <taxon>Thermoproteaceae</taxon>
        <taxon>Pyrobaculum</taxon>
    </lineage>
</organism>
<dbReference type="Proteomes" id="UP000256877">
    <property type="component" value="Unassembled WGS sequence"/>
</dbReference>
<evidence type="ECO:0000313" key="2">
    <source>
        <dbReference type="Proteomes" id="UP000256877"/>
    </source>
</evidence>
<dbReference type="EMBL" id="NMUF01000004">
    <property type="protein sequence ID" value="RFB00011.1"/>
    <property type="molecule type" value="Genomic_DNA"/>
</dbReference>
<dbReference type="AlphaFoldDB" id="A0A371R677"/>
<name>A0A371R677_9CREN</name>
<sequence>MFIKPTAKINRAKNQPKPQRYSLILDAFFEWLSELKPRGTAFKVTYEFCNENVSCIKTVHSAVQWAVDRGLVVGAVKLPSGWLIPTDQLLALKAAVLMYKAVVEGEGRIRP</sequence>
<proteinExistence type="predicted"/>
<protein>
    <submittedName>
        <fullName evidence="1">Uncharacterized protein</fullName>
    </submittedName>
</protein>
<comment type="caution">
    <text evidence="1">The sequence shown here is derived from an EMBL/GenBank/DDBJ whole genome shotgun (WGS) entry which is preliminary data.</text>
</comment>
<dbReference type="RefSeq" id="WP_116430397.1">
    <property type="nucleotide sequence ID" value="NZ_NMUF01000004.1"/>
</dbReference>